<evidence type="ECO:0000313" key="3">
    <source>
        <dbReference type="EMBL" id="MBO4206238.1"/>
    </source>
</evidence>
<protein>
    <recommendedName>
        <fullName evidence="2">PKD domain-containing protein</fullName>
    </recommendedName>
</protein>
<dbReference type="Pfam" id="PF01833">
    <property type="entry name" value="TIG"/>
    <property type="match status" value="1"/>
</dbReference>
<organism evidence="3 4">
    <name type="scientific">Micromonospora echinofusca</name>
    <dbReference type="NCBI Taxonomy" id="47858"/>
    <lineage>
        <taxon>Bacteria</taxon>
        <taxon>Bacillati</taxon>
        <taxon>Actinomycetota</taxon>
        <taxon>Actinomycetes</taxon>
        <taxon>Micromonosporales</taxon>
        <taxon>Micromonosporaceae</taxon>
        <taxon>Micromonospora</taxon>
    </lineage>
</organism>
<dbReference type="Proteomes" id="UP000823521">
    <property type="component" value="Unassembled WGS sequence"/>
</dbReference>
<dbReference type="InterPro" id="IPR022409">
    <property type="entry name" value="PKD/Chitinase_dom"/>
</dbReference>
<dbReference type="Gene3D" id="2.120.10.30">
    <property type="entry name" value="TolB, C-terminal domain"/>
    <property type="match status" value="2"/>
</dbReference>
<evidence type="ECO:0000313" key="4">
    <source>
        <dbReference type="Proteomes" id="UP000823521"/>
    </source>
</evidence>
<dbReference type="InterPro" id="IPR000601">
    <property type="entry name" value="PKD_dom"/>
</dbReference>
<dbReference type="SUPFAM" id="SSF50939">
    <property type="entry name" value="Sialidases"/>
    <property type="match status" value="1"/>
</dbReference>
<dbReference type="Pfam" id="PF17963">
    <property type="entry name" value="Big_9"/>
    <property type="match status" value="1"/>
</dbReference>
<feature type="region of interest" description="Disordered" evidence="1">
    <location>
        <begin position="480"/>
        <end position="499"/>
    </location>
</feature>
<dbReference type="InterPro" id="IPR036514">
    <property type="entry name" value="SGNH_hydro_sf"/>
</dbReference>
<dbReference type="PANTHER" id="PTHR36842:SF1">
    <property type="entry name" value="PROTEIN TOLB"/>
    <property type="match status" value="1"/>
</dbReference>
<dbReference type="SUPFAM" id="SSF52266">
    <property type="entry name" value="SGNH hydrolase"/>
    <property type="match status" value="1"/>
</dbReference>
<proteinExistence type="predicted"/>
<dbReference type="Gene3D" id="2.60.40.10">
    <property type="entry name" value="Immunoglobulins"/>
    <property type="match status" value="5"/>
</dbReference>
<dbReference type="CDD" id="cd00146">
    <property type="entry name" value="PKD"/>
    <property type="match status" value="1"/>
</dbReference>
<name>A0ABS3VPA9_MICEH</name>
<feature type="domain" description="PKD" evidence="2">
    <location>
        <begin position="2259"/>
        <end position="2324"/>
    </location>
</feature>
<dbReference type="Pfam" id="PF18911">
    <property type="entry name" value="PKD_4"/>
    <property type="match status" value="1"/>
</dbReference>
<accession>A0ABS3VPA9</accession>
<dbReference type="InterPro" id="IPR014756">
    <property type="entry name" value="Ig_E-set"/>
</dbReference>
<dbReference type="InterPro" id="IPR011042">
    <property type="entry name" value="6-blade_b-propeller_TolB-like"/>
</dbReference>
<dbReference type="SUPFAM" id="SSF81296">
    <property type="entry name" value="E set domains"/>
    <property type="match status" value="1"/>
</dbReference>
<feature type="domain" description="PKD" evidence="2">
    <location>
        <begin position="1683"/>
        <end position="1774"/>
    </location>
</feature>
<evidence type="ECO:0000259" key="2">
    <source>
        <dbReference type="PROSITE" id="PS50093"/>
    </source>
</evidence>
<dbReference type="InterPro" id="IPR035986">
    <property type="entry name" value="PKD_dom_sf"/>
</dbReference>
<dbReference type="PANTHER" id="PTHR36842">
    <property type="entry name" value="PROTEIN TOLB HOMOLOG"/>
    <property type="match status" value="1"/>
</dbReference>
<keyword evidence="4" id="KW-1185">Reference proteome</keyword>
<dbReference type="Gene3D" id="3.40.50.1110">
    <property type="entry name" value="SGNH hydrolase"/>
    <property type="match status" value="1"/>
</dbReference>
<dbReference type="SUPFAM" id="SSF82171">
    <property type="entry name" value="DPP6 N-terminal domain-like"/>
    <property type="match status" value="1"/>
</dbReference>
<feature type="region of interest" description="Disordered" evidence="1">
    <location>
        <begin position="329"/>
        <end position="352"/>
    </location>
</feature>
<dbReference type="PROSITE" id="PS50093">
    <property type="entry name" value="PKD"/>
    <property type="match status" value="2"/>
</dbReference>
<dbReference type="Gene3D" id="2.120.10.10">
    <property type="match status" value="1"/>
</dbReference>
<dbReference type="SMART" id="SM00089">
    <property type="entry name" value="PKD"/>
    <property type="match status" value="3"/>
</dbReference>
<comment type="caution">
    <text evidence="3">The sequence shown here is derived from an EMBL/GenBank/DDBJ whole genome shotgun (WGS) entry which is preliminary data.</text>
</comment>
<dbReference type="CDD" id="cd15482">
    <property type="entry name" value="Sialidase_non-viral"/>
    <property type="match status" value="1"/>
</dbReference>
<dbReference type="SUPFAM" id="SSF49299">
    <property type="entry name" value="PKD domain"/>
    <property type="match status" value="2"/>
</dbReference>
<sequence>MALPSAVLPAGPVSADPVGELDKIVLSDTPTGVSAHPAVAADGDHVVAAWVDQGMSPTGYDDLVIRQSLDGGVTWQTRKNITLASGPLHGAKHPSVAVRGQDILVAFQSNALVDGDVHRIGNHDVHLYASHDGGRSFGPRQMIVEDPEESVDPQVEFLDDDSAVVTWISGDGRLSLRRSDDHGRTWRDMQTITTDAAQNDGDYLAAADGSAWIGWTPRNGGGAKIAQVRPDGDVIVDGFDSGGTRSGEISVAAAGPVVAAAWVDTRASGGGNLPYGAVIHDGRQRTVASAPISTTARHPRLGDVEVDRGLAYVTWEDYVDWAGQTHVATSSDGRTWHTGRTLRPSNNPLGSAAQLARTEPGNRRTPTARIDWSMPDRYGVDADNDGLIDEHQDAGFVGQREFDVDLDACAAEGGDSPVTEYRWSIGGQTVSADTCRKRVRLAEGEYDTTLEVRTQDGESARTTAKVTVRDHLVVSIGDSVASGEGVPDVPQQGDTPARWQNEQCHRSARSGPSRAALRLEQADRRSSVTFLHLACSGASVLPFVTGDTTEGGLLTPYVGVVPGAPIEPQVDAAARLTAGRGIDALTVSIGANDLRFSAVVKDCITTDCTGVSTGEALEQRLAVLPDHYRALDEAIDAKLKPTVTAISQYFDPAHDETGAINLRCVANGVGTLVTDEEAEWAYRNVVSVLNTQVAFAAGKHGWTFADGIADEFRPHGYCARDNWVVQIGQSLDSQDDEKGGFHPNVAGHEVYGRRLAEEITAKLPAPVGDRTLPAPAPAGGASLPKGADVVLTRNVDADRVATPISAKPGAAPAIGTDVGLSARTGLWAAESRSVGTSTGLASVFVENTDPTRTRTSTWEVYGRLVPVGEPGIAVRAVTPVQAPDAPTVVVAGKSVAVRAEILNTTGRAATYPVEVTVRGVEGGTRTFTQRVGLLGGRNVVHLMPSDDPLLPADGQSFEATVRVTGGDSDAGNDSLTSAAVPVRPGRDLRILYVPLGNSAGSAPSCREVKQTADESTAYLQAALPVRDLGIEASTSCATVVRAVRGEVGDSVSLTLGLLNKMATATGHDLVVGVGRPKLLIDDMNFYAAGAAFVGAKNDDGAPTRSAIIETAYYQAEALAHEVGHTWGLEHVEGLGAPGYRVDEREVRDGGDFMARQLAPPSWISASTFGYLQKRFAARAANGQRGTLAAQRSLLVSMTVDNLDRPDQVRLSPLSVREAATTVGLGGEGSYELRYLDGNGSVLGTVGLTPGHVAEQPEDSVDSAGLSELAPWLDGTRTIQLRRGDKVLVSRTVSAQAPQVTVQAPTDLPAGSDLQVSWTATDADTSTADLYSTVEMSVDGGTSWLPVLTDTKATEATLPIEGALAGRTVQLRVVTGDGVLTGSATATTRIGARPKAGRIALEEENYFTSGTSNYRYSLVVLDPATGERTVVQSMLQHQPDPDFSPDGRKLAWIHYRDLVVSEPDGTGEQTLAYAPAFSSWTCPDWSPDGKTVATVGDGYWVTLFDVATGERTTIEDRPDGVMTWAYSCPHFSPDGKKLALYSAGGGTASLWVYDLAGKEFTKVPVPEEPLNLFGWSPDGELLVTPRGGANQGQTWAIRPDGTGYSRVSTLYGAEPNPHDGGWLAGRPVGGYQRYDLALLNADGTQNKLFTDYDNTSTGDPSWDSATGWDWQPLVDEEQPPVKEPSLADAGGPYTGVEGQRITVNAGGGTRPNGEIPLYFWDLDGDGGYDDAAGPSADHTIGKDGTSTVAVRAVLADGTAATGTATVTATNTLPTIRVSPLRTVVGQPTRLDTVLITDADGAAMRTDVDWADGSDMTLDQPVRRVPEGWSVTPTHTWTTPGTYRVGVWAKDDDPDRYSWTELEVTVLPAPAPELTGVWPAHGPAAGGSEVRLSGQLLHSVDEVRFGDVPATSFTVGEDGAVTAVAPALPAGSTVDVTVVADGVTSRVSQNGRWTVDDEPATVGDATAKTAVDTAVEVPLEVRNTDGGPADLAVAVAPEQGRASITGTDLRYEPAAGFVGTTRIGVRAGNGPVAQVTVTVGSRAPLLGGETRSAPDGTAAGTTVRFPLTELLANDVDPEGDELTITTVEAVSGGTAQLDGDHLAATVAGTTAPLEFRYTVRDGSGMTATVTSWVVLAGDGPGEPAPTADAGDDRSGTEGAAVAVTGTVSAGATAAWTVQPVSGVDSGATCTVADPAAVSTTVTCTDDGTWRLVLTATSPGGTTTDAATLTVGNGAPTVTIAAPTDGTVVLPGQAVEVRAEGTDPGANDTTALRIDAGDGSAPRTGGTASVTYAKAGVYTVTVTGTDDDGASGTAQATIVVRDPTATGGLVLAGGKLGSDVRFGLAGYTGKASWGVVALNDAARRSTLLGTVSRVGITGSTATVTGVGLWNGKPVTFEAVVVDGGTVDGRPATDTVRVKVLSLTGSVLWSTSGAVPLKPGAALVQAK</sequence>
<evidence type="ECO:0000256" key="1">
    <source>
        <dbReference type="SAM" id="MobiDB-lite"/>
    </source>
</evidence>
<reference evidence="3 4" key="1">
    <citation type="submission" date="2019-12" db="EMBL/GenBank/DDBJ databases">
        <title>Whole genome sequencing of endophytic Actinobacterium Micromonospora sp. MPMI6T.</title>
        <authorList>
            <person name="Evv R."/>
            <person name="Podile A.R."/>
        </authorList>
    </citation>
    <scope>NUCLEOTIDE SEQUENCE [LARGE SCALE GENOMIC DNA]</scope>
    <source>
        <strain evidence="3 4">MPMI6</strain>
    </source>
</reference>
<dbReference type="InterPro" id="IPR013783">
    <property type="entry name" value="Ig-like_fold"/>
</dbReference>
<gene>
    <name evidence="3" type="ORF">GSF22_09495</name>
</gene>
<dbReference type="InterPro" id="IPR002909">
    <property type="entry name" value="IPT_dom"/>
</dbReference>
<dbReference type="InterPro" id="IPR036278">
    <property type="entry name" value="Sialidase_sf"/>
</dbReference>
<dbReference type="EMBL" id="WVUH01000057">
    <property type="protein sequence ID" value="MBO4206238.1"/>
    <property type="molecule type" value="Genomic_DNA"/>
</dbReference>
<dbReference type="RefSeq" id="WP_208812993.1">
    <property type="nucleotide sequence ID" value="NZ_WVUH01000057.1"/>
</dbReference>